<evidence type="ECO:0000313" key="10">
    <source>
        <dbReference type="Proteomes" id="UP000699462"/>
    </source>
</evidence>
<dbReference type="OrthoDB" id="2414662at2759"/>
<keyword evidence="6" id="KW-0663">Pyridoxal phosphate</keyword>
<evidence type="ECO:0000256" key="1">
    <source>
        <dbReference type="ARBA" id="ARBA00001933"/>
    </source>
</evidence>
<keyword evidence="10" id="KW-1185">Reference proteome</keyword>
<proteinExistence type="inferred from homology"/>
<comment type="caution">
    <text evidence="9">The sequence shown here is derived from an EMBL/GenBank/DDBJ whole genome shotgun (WGS) entry which is preliminary data.</text>
</comment>
<dbReference type="EMBL" id="JTDF01009080">
    <property type="protein sequence ID" value="KAF8564291.1"/>
    <property type="molecule type" value="Genomic_DNA"/>
</dbReference>
<dbReference type="InterPro" id="IPR015424">
    <property type="entry name" value="PyrdxlP-dep_Trfase"/>
</dbReference>
<dbReference type="InterPro" id="IPR051326">
    <property type="entry name" value="Kynurenine-oxoglutarate_AT"/>
</dbReference>
<dbReference type="AlphaFoldDB" id="A0A8T0DC11"/>
<dbReference type="InterPro" id="IPR015421">
    <property type="entry name" value="PyrdxlP-dep_Trfase_major"/>
</dbReference>
<keyword evidence="4" id="KW-0032">Aminotransferase</keyword>
<dbReference type="SUPFAM" id="SSF53383">
    <property type="entry name" value="PLP-dependent transferases"/>
    <property type="match status" value="1"/>
</dbReference>
<dbReference type="PANTHER" id="PTHR43807">
    <property type="entry name" value="FI04487P"/>
    <property type="match status" value="1"/>
</dbReference>
<dbReference type="FunFam" id="3.40.640.10:FF:000024">
    <property type="entry name" value="Kynurenine--oxoglutarate transaminase 3"/>
    <property type="match status" value="1"/>
</dbReference>
<comment type="subunit">
    <text evidence="3">Homodimer.</text>
</comment>
<gene>
    <name evidence="9" type="ORF">P879_04611</name>
</gene>
<dbReference type="Gene3D" id="3.90.1150.10">
    <property type="entry name" value="Aspartate Aminotransferase, domain 1"/>
    <property type="match status" value="1"/>
</dbReference>
<dbReference type="GO" id="GO:0070189">
    <property type="term" value="P:kynurenine metabolic process"/>
    <property type="evidence" value="ECO:0007669"/>
    <property type="project" value="UniProtKB-ARBA"/>
</dbReference>
<evidence type="ECO:0000256" key="4">
    <source>
        <dbReference type="ARBA" id="ARBA00022576"/>
    </source>
</evidence>
<dbReference type="GO" id="GO:0016212">
    <property type="term" value="F:kynurenine-oxoglutarate transaminase activity"/>
    <property type="evidence" value="ECO:0007669"/>
    <property type="project" value="UniProtKB-ARBA"/>
</dbReference>
<accession>A0A8T0DC11</accession>
<sequence>MTGQSLFWQSSFWLLTLNHKMSSTVIKLVRRAMSTDAFTSPIVLASRVRAVKPSIWVEINKAVAKYKPINLGQGFPDCLPRAHVLQSIGSLGAPDVNPLLHQYTRSMGHPRLVNILAKLYTPFMRCDPQLYVNAADPLKQNSFAPDRQLDPMNEVIVSIGAYGALFAAISSLIDQGDEVIIMEPSFDCYAPMTIGAGGVPVYLPLRPQKPIDRTEQITSDDWKWDPQELESKITKRTKMIILNTPHNPLGKVFDLDELQSIADLCIKHNLVCVSDEVYEWLVFPPKKHIKIASLPGMWPRTLTIGSAGKTFSVTGWKLGWTVGPSNLIHAMQMHQQNTVYTCPTPMQEAVARSLEIELDLLFKPQSYFQEMCAIIEPKGRSMVKRLNQLGMQAIRPTGGYFLFADISKIRVPLDELETDPSLPYDFKFNNWLIQRKGVATIPMSVFYSDENKHLGSNYLRFCFFKENDTLEKAYKALES</sequence>
<dbReference type="Proteomes" id="UP000699462">
    <property type="component" value="Unassembled WGS sequence"/>
</dbReference>
<dbReference type="CDD" id="cd00609">
    <property type="entry name" value="AAT_like"/>
    <property type="match status" value="1"/>
</dbReference>
<dbReference type="GO" id="GO:0030170">
    <property type="term" value="F:pyridoxal phosphate binding"/>
    <property type="evidence" value="ECO:0007669"/>
    <property type="project" value="InterPro"/>
</dbReference>
<comment type="pathway">
    <text evidence="7">Amino-acid degradation; L-kynurenine degradation; kynurenate from L-kynurenine: step 1/2.</text>
</comment>
<feature type="domain" description="Aminotransferase class I/classII large" evidence="8">
    <location>
        <begin position="69"/>
        <end position="477"/>
    </location>
</feature>
<evidence type="ECO:0000256" key="5">
    <source>
        <dbReference type="ARBA" id="ARBA00022679"/>
    </source>
</evidence>
<name>A0A8T0DC11_9TREM</name>
<dbReference type="Pfam" id="PF00155">
    <property type="entry name" value="Aminotran_1_2"/>
    <property type="match status" value="1"/>
</dbReference>
<comment type="cofactor">
    <cofactor evidence="1">
        <name>pyridoxal 5'-phosphate</name>
        <dbReference type="ChEBI" id="CHEBI:597326"/>
    </cofactor>
</comment>
<dbReference type="InterPro" id="IPR004839">
    <property type="entry name" value="Aminotransferase_I/II_large"/>
</dbReference>
<dbReference type="PANTHER" id="PTHR43807:SF20">
    <property type="entry name" value="FI04487P"/>
    <property type="match status" value="1"/>
</dbReference>
<evidence type="ECO:0000256" key="7">
    <source>
        <dbReference type="ARBA" id="ARBA00024016"/>
    </source>
</evidence>
<evidence type="ECO:0000256" key="2">
    <source>
        <dbReference type="ARBA" id="ARBA00007441"/>
    </source>
</evidence>
<comment type="similarity">
    <text evidence="2">Belongs to the class-I pyridoxal-phosphate-dependent aminotransferase family.</text>
</comment>
<evidence type="ECO:0000256" key="3">
    <source>
        <dbReference type="ARBA" id="ARBA00011738"/>
    </source>
</evidence>
<evidence type="ECO:0000313" key="9">
    <source>
        <dbReference type="EMBL" id="KAF8564291.1"/>
    </source>
</evidence>
<organism evidence="9 10">
    <name type="scientific">Paragonimus westermani</name>
    <dbReference type="NCBI Taxonomy" id="34504"/>
    <lineage>
        <taxon>Eukaryota</taxon>
        <taxon>Metazoa</taxon>
        <taxon>Spiralia</taxon>
        <taxon>Lophotrochozoa</taxon>
        <taxon>Platyhelminthes</taxon>
        <taxon>Trematoda</taxon>
        <taxon>Digenea</taxon>
        <taxon>Plagiorchiida</taxon>
        <taxon>Troglotremata</taxon>
        <taxon>Troglotrematidae</taxon>
        <taxon>Paragonimus</taxon>
    </lineage>
</organism>
<evidence type="ECO:0000256" key="6">
    <source>
        <dbReference type="ARBA" id="ARBA00022898"/>
    </source>
</evidence>
<evidence type="ECO:0000259" key="8">
    <source>
        <dbReference type="Pfam" id="PF00155"/>
    </source>
</evidence>
<dbReference type="InterPro" id="IPR015422">
    <property type="entry name" value="PyrdxlP-dep_Trfase_small"/>
</dbReference>
<reference evidence="9 10" key="1">
    <citation type="submission" date="2019-07" db="EMBL/GenBank/DDBJ databases">
        <title>Annotation for the trematode Paragonimus westermani.</title>
        <authorList>
            <person name="Choi Y.-J."/>
        </authorList>
    </citation>
    <scope>NUCLEOTIDE SEQUENCE [LARGE SCALE GENOMIC DNA]</scope>
    <source>
        <strain evidence="9">180907_Pwestermani</strain>
    </source>
</reference>
<protein>
    <recommendedName>
        <fullName evidence="8">Aminotransferase class I/classII large domain-containing protein</fullName>
    </recommendedName>
</protein>
<dbReference type="FunFam" id="3.90.1150.10:FF:000021">
    <property type="entry name" value="Kynurenine--oxoglutarate transaminase 3"/>
    <property type="match status" value="1"/>
</dbReference>
<keyword evidence="5" id="KW-0808">Transferase</keyword>
<dbReference type="GO" id="GO:0005739">
    <property type="term" value="C:mitochondrion"/>
    <property type="evidence" value="ECO:0007669"/>
    <property type="project" value="TreeGrafter"/>
</dbReference>
<dbReference type="Gene3D" id="3.40.640.10">
    <property type="entry name" value="Type I PLP-dependent aspartate aminotransferase-like (Major domain)"/>
    <property type="match status" value="1"/>
</dbReference>